<accession>A0A392M0F0</accession>
<evidence type="ECO:0000313" key="2">
    <source>
        <dbReference type="Proteomes" id="UP000265520"/>
    </source>
</evidence>
<name>A0A392M0F0_9FABA</name>
<reference evidence="1 2" key="1">
    <citation type="journal article" date="2018" name="Front. Plant Sci.">
        <title>Red Clover (Trifolium pratense) and Zigzag Clover (T. medium) - A Picture of Genomic Similarities and Differences.</title>
        <authorList>
            <person name="Dluhosova J."/>
            <person name="Istvanek J."/>
            <person name="Nedelnik J."/>
            <person name="Repkova J."/>
        </authorList>
    </citation>
    <scope>NUCLEOTIDE SEQUENCE [LARGE SCALE GENOMIC DNA]</scope>
    <source>
        <strain evidence="2">cv. 10/8</strain>
        <tissue evidence="1">Leaf</tissue>
    </source>
</reference>
<sequence length="204" mass="22903">MRGDLNGIFSSVRRVVSHRTSAVTKARMRYSASVLERATTVCFLDHHERRFGPMKIAAPEVERRSSGSDSQSASLFTNRREGFMKVKPMMLMKPFCHKPRLILVYSPICILLHSKHPFAPNSLPVLKKRDKGPGSMLVRKTEGCSLGGEARDDEELDKEGEGRLTRFGEERMVSCEAKEVKELGDEVVDGVKGNSLLLQDAIWQ</sequence>
<organism evidence="1 2">
    <name type="scientific">Trifolium medium</name>
    <dbReference type="NCBI Taxonomy" id="97028"/>
    <lineage>
        <taxon>Eukaryota</taxon>
        <taxon>Viridiplantae</taxon>
        <taxon>Streptophyta</taxon>
        <taxon>Embryophyta</taxon>
        <taxon>Tracheophyta</taxon>
        <taxon>Spermatophyta</taxon>
        <taxon>Magnoliopsida</taxon>
        <taxon>eudicotyledons</taxon>
        <taxon>Gunneridae</taxon>
        <taxon>Pentapetalae</taxon>
        <taxon>rosids</taxon>
        <taxon>fabids</taxon>
        <taxon>Fabales</taxon>
        <taxon>Fabaceae</taxon>
        <taxon>Papilionoideae</taxon>
        <taxon>50 kb inversion clade</taxon>
        <taxon>NPAAA clade</taxon>
        <taxon>Hologalegina</taxon>
        <taxon>IRL clade</taxon>
        <taxon>Trifolieae</taxon>
        <taxon>Trifolium</taxon>
    </lineage>
</organism>
<evidence type="ECO:0000313" key="1">
    <source>
        <dbReference type="EMBL" id="MCH80715.1"/>
    </source>
</evidence>
<protein>
    <submittedName>
        <fullName evidence="1">Uncharacterized protein</fullName>
    </submittedName>
</protein>
<gene>
    <name evidence="1" type="ORF">A2U01_0001488</name>
</gene>
<dbReference type="AlphaFoldDB" id="A0A392M0F0"/>
<proteinExistence type="predicted"/>
<keyword evidence="2" id="KW-1185">Reference proteome</keyword>
<dbReference type="EMBL" id="LXQA010001396">
    <property type="protein sequence ID" value="MCH80715.1"/>
    <property type="molecule type" value="Genomic_DNA"/>
</dbReference>
<comment type="caution">
    <text evidence="1">The sequence shown here is derived from an EMBL/GenBank/DDBJ whole genome shotgun (WGS) entry which is preliminary data.</text>
</comment>
<dbReference type="Proteomes" id="UP000265520">
    <property type="component" value="Unassembled WGS sequence"/>
</dbReference>